<keyword evidence="1" id="KW-0812">Transmembrane</keyword>
<feature type="transmembrane region" description="Helical" evidence="1">
    <location>
        <begin position="32"/>
        <end position="52"/>
    </location>
</feature>
<sequence length="82" mass="9762">MLYNRRKLQNLQNLQEYDLKSRYLLKNNMHSATMVSIISIVQTLFYAVYIFGRVLAPTLESTEKGVFYANPYSLWFYVSHFI</sequence>
<keyword evidence="3" id="KW-1185">Reference proteome</keyword>
<reference evidence="2" key="2">
    <citation type="submission" date="2022-06" db="UniProtKB">
        <authorList>
            <consortium name="EnsemblMetazoa"/>
        </authorList>
    </citation>
    <scope>IDENTIFICATION</scope>
    <source>
        <strain evidence="2">DF5081</strain>
    </source>
</reference>
<reference evidence="3" key="1">
    <citation type="submission" date="2010-08" db="EMBL/GenBank/DDBJ databases">
        <authorList>
            <consortium name="Caenorhabditis japonica Sequencing Consortium"/>
            <person name="Wilson R.K."/>
        </authorList>
    </citation>
    <scope>NUCLEOTIDE SEQUENCE [LARGE SCALE GENOMIC DNA]</scope>
    <source>
        <strain evidence="3">DF5081</strain>
    </source>
</reference>
<dbReference type="EnsemblMetazoa" id="CJA41702.1">
    <property type="protein sequence ID" value="CJA41702.1"/>
    <property type="gene ID" value="WBGene00217550"/>
</dbReference>
<evidence type="ECO:0000313" key="2">
    <source>
        <dbReference type="EnsemblMetazoa" id="CJA41702.1"/>
    </source>
</evidence>
<name>A0A8R1IR23_CAEJA</name>
<keyword evidence="1" id="KW-0472">Membrane</keyword>
<proteinExistence type="predicted"/>
<accession>A0A8R1IR23</accession>
<organism evidence="2 3">
    <name type="scientific">Caenorhabditis japonica</name>
    <dbReference type="NCBI Taxonomy" id="281687"/>
    <lineage>
        <taxon>Eukaryota</taxon>
        <taxon>Metazoa</taxon>
        <taxon>Ecdysozoa</taxon>
        <taxon>Nematoda</taxon>
        <taxon>Chromadorea</taxon>
        <taxon>Rhabditida</taxon>
        <taxon>Rhabditina</taxon>
        <taxon>Rhabditomorpha</taxon>
        <taxon>Rhabditoidea</taxon>
        <taxon>Rhabditidae</taxon>
        <taxon>Peloderinae</taxon>
        <taxon>Caenorhabditis</taxon>
    </lineage>
</organism>
<dbReference type="Proteomes" id="UP000005237">
    <property type="component" value="Unassembled WGS sequence"/>
</dbReference>
<keyword evidence="1" id="KW-1133">Transmembrane helix</keyword>
<evidence type="ECO:0000256" key="1">
    <source>
        <dbReference type="SAM" id="Phobius"/>
    </source>
</evidence>
<protein>
    <submittedName>
        <fullName evidence="2">Uncharacterized protein</fullName>
    </submittedName>
</protein>
<evidence type="ECO:0000313" key="3">
    <source>
        <dbReference type="Proteomes" id="UP000005237"/>
    </source>
</evidence>
<dbReference type="AlphaFoldDB" id="A0A8R1IR23"/>